<proteinExistence type="predicted"/>
<dbReference type="Pfam" id="PF09557">
    <property type="entry name" value="DUF2382"/>
    <property type="match status" value="1"/>
</dbReference>
<feature type="domain" description="DUF2382" evidence="2">
    <location>
        <begin position="148"/>
        <end position="258"/>
    </location>
</feature>
<dbReference type="InterPro" id="IPR052967">
    <property type="entry name" value="Stress_Response_Assoc"/>
</dbReference>
<dbReference type="PANTHER" id="PTHR38463:SF1">
    <property type="entry name" value="STRESS RESPONSE PROTEIN YSNF"/>
    <property type="match status" value="1"/>
</dbReference>
<organism evidence="3 4">
    <name type="scientific">Methylobacterium iners</name>
    <dbReference type="NCBI Taxonomy" id="418707"/>
    <lineage>
        <taxon>Bacteria</taxon>
        <taxon>Pseudomonadati</taxon>
        <taxon>Pseudomonadota</taxon>
        <taxon>Alphaproteobacteria</taxon>
        <taxon>Hyphomicrobiales</taxon>
        <taxon>Methylobacteriaceae</taxon>
        <taxon>Methylobacterium</taxon>
    </lineage>
</organism>
<evidence type="ECO:0000259" key="2">
    <source>
        <dbReference type="Pfam" id="PF09557"/>
    </source>
</evidence>
<feature type="compositionally biased region" description="Polar residues" evidence="1">
    <location>
        <begin position="265"/>
        <end position="279"/>
    </location>
</feature>
<sequence length="279" mass="30472">MTQTVTALFDKRADAEAAIQSLVQAGIPRETIRLTAGREGTAHSGSAYDHHRDEGGFWASLKDLFLPEEDRYTYSEGLSRGGTMLSIQARDEQAGQIAGLLDSSGAVHLDEREAMWRKEGWSGYSAGSAAAGATSTARSGAPASDETIPVVEERLQVGKRVSEAGRVRVRSYVTETPVQESVTLHDERVQVERRPVDRAPTPSDERLFAEKTIEAVAHGEQAVVSKEARVTEEIGLRKTTDDRTETISDTVRRTEVEVEDERGQVSRTGTTNTSSDRGR</sequence>
<comment type="caution">
    <text evidence="3">The sequence shown here is derived from an EMBL/GenBank/DDBJ whole genome shotgun (WGS) entry which is preliminary data.</text>
</comment>
<accession>A0ABQ4S3E6</accession>
<evidence type="ECO:0000313" key="4">
    <source>
        <dbReference type="Proteomes" id="UP001055125"/>
    </source>
</evidence>
<name>A0ABQ4S3E6_9HYPH</name>
<dbReference type="RefSeq" id="WP_238246215.1">
    <property type="nucleotide sequence ID" value="NZ_BPQP01000078.1"/>
</dbReference>
<dbReference type="EMBL" id="BPQP01000078">
    <property type="protein sequence ID" value="GJD97135.1"/>
    <property type="molecule type" value="Genomic_DNA"/>
</dbReference>
<gene>
    <name evidence="3" type="primary">ysnF</name>
    <name evidence="3" type="ORF">OCOJLMKI_4363</name>
</gene>
<protein>
    <submittedName>
        <fullName evidence="3">Stress response protein YsnF</fullName>
    </submittedName>
</protein>
<evidence type="ECO:0000256" key="1">
    <source>
        <dbReference type="SAM" id="MobiDB-lite"/>
    </source>
</evidence>
<evidence type="ECO:0000313" key="3">
    <source>
        <dbReference type="EMBL" id="GJD97135.1"/>
    </source>
</evidence>
<dbReference type="InterPro" id="IPR019060">
    <property type="entry name" value="DUF2382"/>
</dbReference>
<keyword evidence="4" id="KW-1185">Reference proteome</keyword>
<reference evidence="3" key="1">
    <citation type="journal article" date="2021" name="Front. Microbiol.">
        <title>Comprehensive Comparative Genomics and Phenotyping of Methylobacterium Species.</title>
        <authorList>
            <person name="Alessa O."/>
            <person name="Ogura Y."/>
            <person name="Fujitani Y."/>
            <person name="Takami H."/>
            <person name="Hayashi T."/>
            <person name="Sahin N."/>
            <person name="Tani A."/>
        </authorList>
    </citation>
    <scope>NUCLEOTIDE SEQUENCE</scope>
    <source>
        <strain evidence="3">DSM 19015</strain>
    </source>
</reference>
<dbReference type="Proteomes" id="UP001055125">
    <property type="component" value="Unassembled WGS sequence"/>
</dbReference>
<dbReference type="PANTHER" id="PTHR38463">
    <property type="entry name" value="STRESS RESPONSE PROTEIN YSNF"/>
    <property type="match status" value="1"/>
</dbReference>
<feature type="compositionally biased region" description="Basic and acidic residues" evidence="1">
    <location>
        <begin position="235"/>
        <end position="264"/>
    </location>
</feature>
<reference evidence="3" key="2">
    <citation type="submission" date="2021-08" db="EMBL/GenBank/DDBJ databases">
        <authorList>
            <person name="Tani A."/>
            <person name="Ola A."/>
            <person name="Ogura Y."/>
            <person name="Katsura K."/>
            <person name="Hayashi T."/>
        </authorList>
    </citation>
    <scope>NUCLEOTIDE SEQUENCE</scope>
    <source>
        <strain evidence="3">DSM 19015</strain>
    </source>
</reference>
<feature type="region of interest" description="Disordered" evidence="1">
    <location>
        <begin position="235"/>
        <end position="279"/>
    </location>
</feature>